<dbReference type="InterPro" id="IPR011990">
    <property type="entry name" value="TPR-like_helical_dom_sf"/>
</dbReference>
<evidence type="ECO:0000313" key="11">
    <source>
        <dbReference type="Proteomes" id="UP000179807"/>
    </source>
</evidence>
<gene>
    <name evidence="10" type="ORF">TRFO_20967</name>
</gene>
<dbReference type="Proteomes" id="UP000179807">
    <property type="component" value="Unassembled WGS sequence"/>
</dbReference>
<proteinExistence type="inferred from homology"/>
<feature type="compositionally biased region" description="Acidic residues" evidence="9">
    <location>
        <begin position="348"/>
        <end position="375"/>
    </location>
</feature>
<dbReference type="GeneID" id="94836395"/>
<dbReference type="AlphaFoldDB" id="A0A1J4KG29"/>
<dbReference type="OrthoDB" id="26569at2759"/>
<keyword evidence="4" id="KW-0931">ER-Golgi transport</keyword>
<feature type="compositionally biased region" description="Pro residues" evidence="9">
    <location>
        <begin position="285"/>
        <end position="295"/>
    </location>
</feature>
<sequence>MSEAQKEIKRAEAYIKQAKKDEKKSIFHKPEFGEAATNFNKAADIYAKQSMLDEAKGCYERAAGCYDQDGQSLKAGETYANAAKMAFQKDDPREVVRLLQECKVQYLEGDQGMQAVRTMKDFAQKLRESHPEASYTLYDHLLEIIENDGKYHWEKDSFVDLAILCLENKRYEECFKAWERAKKAFLALKNTDGASHCILSVIAIHLQRNDIVAAKKALDEAMQEDYFTRSQDFNCIDMIYRGVKNLDGDLLEVGQKNIILGFIKPEIARIIMSFSAPKEAVQAPPKQPAKQAPPKPKPKPVKVTPPVEEKKDEEDVNPDDLLVKTPEEKKALEEKRAEEAEKGYQEPVQEEEPETEEEPEAEEDKKEDEDEDWLL</sequence>
<dbReference type="PANTHER" id="PTHR13768">
    <property type="entry name" value="SOLUBLE NSF ATTACHMENT PROTEIN SNAP"/>
    <property type="match status" value="1"/>
</dbReference>
<keyword evidence="5" id="KW-0653">Protein transport</keyword>
<evidence type="ECO:0000256" key="6">
    <source>
        <dbReference type="ARBA" id="ARBA00023136"/>
    </source>
</evidence>
<dbReference type="RefSeq" id="XP_068363114.1">
    <property type="nucleotide sequence ID" value="XM_068501691.1"/>
</dbReference>
<dbReference type="PANTHER" id="PTHR13768:SF2">
    <property type="entry name" value="GAMMA-SOLUBLE NSF ATTACHMENT PROTEIN"/>
    <property type="match status" value="1"/>
</dbReference>
<dbReference type="GO" id="GO:0031201">
    <property type="term" value="C:SNARE complex"/>
    <property type="evidence" value="ECO:0007669"/>
    <property type="project" value="TreeGrafter"/>
</dbReference>
<accession>A0A1J4KG29</accession>
<dbReference type="Pfam" id="PF14938">
    <property type="entry name" value="SNAP"/>
    <property type="match status" value="1"/>
</dbReference>
<evidence type="ECO:0000313" key="10">
    <source>
        <dbReference type="EMBL" id="OHT09978.1"/>
    </source>
</evidence>
<evidence type="ECO:0000256" key="2">
    <source>
        <dbReference type="ARBA" id="ARBA00010050"/>
    </source>
</evidence>
<dbReference type="InterPro" id="IPR000744">
    <property type="entry name" value="NSF_attach"/>
</dbReference>
<keyword evidence="11" id="KW-1185">Reference proteome</keyword>
<dbReference type="GO" id="GO:0005774">
    <property type="term" value="C:vacuolar membrane"/>
    <property type="evidence" value="ECO:0007669"/>
    <property type="project" value="TreeGrafter"/>
</dbReference>
<feature type="region of interest" description="Disordered" evidence="9">
    <location>
        <begin position="281"/>
        <end position="375"/>
    </location>
</feature>
<evidence type="ECO:0000256" key="4">
    <source>
        <dbReference type="ARBA" id="ARBA00022892"/>
    </source>
</evidence>
<evidence type="ECO:0000256" key="9">
    <source>
        <dbReference type="SAM" id="MobiDB-lite"/>
    </source>
</evidence>
<comment type="subcellular location">
    <subcellularLocation>
        <location evidence="1">Membrane</location>
        <topology evidence="1">Peripheral membrane protein</topology>
    </subcellularLocation>
</comment>
<evidence type="ECO:0000256" key="3">
    <source>
        <dbReference type="ARBA" id="ARBA00022448"/>
    </source>
</evidence>
<evidence type="ECO:0000256" key="1">
    <source>
        <dbReference type="ARBA" id="ARBA00004170"/>
    </source>
</evidence>
<feature type="compositionally biased region" description="Basic and acidic residues" evidence="9">
    <location>
        <begin position="321"/>
        <end position="344"/>
    </location>
</feature>
<evidence type="ECO:0000256" key="7">
    <source>
        <dbReference type="ARBA" id="ARBA00040047"/>
    </source>
</evidence>
<comment type="caution">
    <text evidence="10">The sequence shown here is derived from an EMBL/GenBank/DDBJ whole genome shotgun (WGS) entry which is preliminary data.</text>
</comment>
<dbReference type="Gene3D" id="1.25.40.10">
    <property type="entry name" value="Tetratricopeptide repeat domain"/>
    <property type="match status" value="1"/>
</dbReference>
<keyword evidence="3" id="KW-0813">Transport</keyword>
<dbReference type="SUPFAM" id="SSF48452">
    <property type="entry name" value="TPR-like"/>
    <property type="match status" value="1"/>
</dbReference>
<dbReference type="GO" id="GO:0005483">
    <property type="term" value="F:soluble NSF attachment protein activity"/>
    <property type="evidence" value="ECO:0007669"/>
    <property type="project" value="TreeGrafter"/>
</dbReference>
<protein>
    <recommendedName>
        <fullName evidence="7">Gamma-soluble NSF attachment protein</fullName>
    </recommendedName>
    <alternativeName>
        <fullName evidence="8">N-ethylmaleimide-sensitive factor attachment protein gamma</fullName>
    </alternativeName>
</protein>
<evidence type="ECO:0000256" key="5">
    <source>
        <dbReference type="ARBA" id="ARBA00022927"/>
    </source>
</evidence>
<dbReference type="EMBL" id="MLAK01000625">
    <property type="protein sequence ID" value="OHT09978.1"/>
    <property type="molecule type" value="Genomic_DNA"/>
</dbReference>
<organism evidence="10 11">
    <name type="scientific">Tritrichomonas foetus</name>
    <dbReference type="NCBI Taxonomy" id="1144522"/>
    <lineage>
        <taxon>Eukaryota</taxon>
        <taxon>Metamonada</taxon>
        <taxon>Parabasalia</taxon>
        <taxon>Tritrichomonadida</taxon>
        <taxon>Tritrichomonadidae</taxon>
        <taxon>Tritrichomonas</taxon>
    </lineage>
</organism>
<dbReference type="VEuPathDB" id="TrichDB:TRFO_20967"/>
<comment type="similarity">
    <text evidence="2">Belongs to the SNAP family.</text>
</comment>
<evidence type="ECO:0000256" key="8">
    <source>
        <dbReference type="ARBA" id="ARBA00042485"/>
    </source>
</evidence>
<reference evidence="10" key="1">
    <citation type="submission" date="2016-10" db="EMBL/GenBank/DDBJ databases">
        <authorList>
            <person name="Benchimol M."/>
            <person name="Almeida L.G."/>
            <person name="Vasconcelos A.T."/>
            <person name="Perreira-Neves A."/>
            <person name="Rosa I.A."/>
            <person name="Tasca T."/>
            <person name="Bogo M.R."/>
            <person name="de Souza W."/>
        </authorList>
    </citation>
    <scope>NUCLEOTIDE SEQUENCE [LARGE SCALE GENOMIC DNA]</scope>
    <source>
        <strain evidence="10">K</strain>
    </source>
</reference>
<name>A0A1J4KG29_9EUKA</name>
<dbReference type="GO" id="GO:0019905">
    <property type="term" value="F:syntaxin binding"/>
    <property type="evidence" value="ECO:0007669"/>
    <property type="project" value="TreeGrafter"/>
</dbReference>
<dbReference type="GO" id="GO:0016192">
    <property type="term" value="P:vesicle-mediated transport"/>
    <property type="evidence" value="ECO:0007669"/>
    <property type="project" value="UniProtKB-KW"/>
</dbReference>
<keyword evidence="6" id="KW-0472">Membrane</keyword>
<dbReference type="GO" id="GO:0006886">
    <property type="term" value="P:intracellular protein transport"/>
    <property type="evidence" value="ECO:0007669"/>
    <property type="project" value="InterPro"/>
</dbReference>